<keyword evidence="1" id="KW-0408">Iron</keyword>
<dbReference type="RefSeq" id="WP_149279752.1">
    <property type="nucleotide sequence ID" value="NZ_CP043506.1"/>
</dbReference>
<protein>
    <submittedName>
        <fullName evidence="7">Class I SAM-dependent RNA methyltransferase</fullName>
    </submittedName>
</protein>
<feature type="binding site" evidence="6">
    <location>
        <position position="288"/>
    </location>
    <ligand>
        <name>S-adenosyl-L-methionine</name>
        <dbReference type="ChEBI" id="CHEBI:59789"/>
    </ligand>
</feature>
<gene>
    <name evidence="7" type="ORF">FLP30_10320</name>
</gene>
<dbReference type="Proteomes" id="UP000324536">
    <property type="component" value="Chromosome"/>
</dbReference>
<dbReference type="Gene3D" id="3.40.50.150">
    <property type="entry name" value="Vaccinia Virus protein VP39"/>
    <property type="match status" value="1"/>
</dbReference>
<organism evidence="7 8">
    <name type="scientific">Acetobacter vaccinii</name>
    <dbReference type="NCBI Taxonomy" id="2592655"/>
    <lineage>
        <taxon>Bacteria</taxon>
        <taxon>Pseudomonadati</taxon>
        <taxon>Pseudomonadota</taxon>
        <taxon>Alphaproteobacteria</taxon>
        <taxon>Acetobacterales</taxon>
        <taxon>Acetobacteraceae</taxon>
        <taxon>Acetobacter</taxon>
    </lineage>
</organism>
<evidence type="ECO:0000256" key="6">
    <source>
        <dbReference type="PROSITE-ProRule" id="PRU01024"/>
    </source>
</evidence>
<dbReference type="Pfam" id="PF05958">
    <property type="entry name" value="tRNA_U5-meth_tr"/>
    <property type="match status" value="1"/>
</dbReference>
<dbReference type="InterPro" id="IPR029063">
    <property type="entry name" value="SAM-dependent_MTases_sf"/>
</dbReference>
<dbReference type="InterPro" id="IPR010280">
    <property type="entry name" value="U5_MeTrfase_fam"/>
</dbReference>
<evidence type="ECO:0000256" key="4">
    <source>
        <dbReference type="ARBA" id="ARBA00022691"/>
    </source>
</evidence>
<comment type="similarity">
    <text evidence="6">Belongs to the class I-like SAM-binding methyltransferase superfamily. RNA M5U methyltransferase family.</text>
</comment>
<dbReference type="AlphaFoldDB" id="A0A5C1YS84"/>
<dbReference type="InterPro" id="IPR012340">
    <property type="entry name" value="NA-bd_OB-fold"/>
</dbReference>
<sequence>MTRSFEGVVAYLSTQGNGAVHLPDGSTVYCADTLPAETVRLEEDAAGHWQLADILIPSPQRVPPSCTLFGDCGGCSVQHMQPEAIMAWKVDLVRHALAKAGFTDIPVATTFQVAPHTRRRADLALRRVADGLHLGLHTRGSKIVTDMAACPVLHPDIERVLPALRQVAESLQALRKEGSVIINLLDSGPDILLRTDAALTTTDRQKLARMAEQAGIARISWQSLKADTPTETAVQTAPVYQTIAGQRITPPPGAFLQATAESEQAIQQAVLDCLPGKLSRRSILVELFAGCGTLSFPLAKHCQVHTYESSAPAYAAMKAATNNTRITPFCRDLYRQPVLAKDITKVDIVVLDPPHAGAREQMDQIVRGLPAWVIYVSCNPASLAKDAAALASAGYSLDRLHVIDQFLWSTETETVCAFKRESSRRSRNGLSRSGS</sequence>
<feature type="binding site" evidence="6">
    <location>
        <position position="257"/>
    </location>
    <ligand>
        <name>S-adenosyl-L-methionine</name>
        <dbReference type="ChEBI" id="CHEBI:59789"/>
    </ligand>
</feature>
<dbReference type="OrthoDB" id="9804590at2"/>
<dbReference type="GO" id="GO:0070475">
    <property type="term" value="P:rRNA base methylation"/>
    <property type="evidence" value="ECO:0007669"/>
    <property type="project" value="TreeGrafter"/>
</dbReference>
<dbReference type="Gene3D" id="2.40.50.1070">
    <property type="match status" value="1"/>
</dbReference>
<accession>A0A5C1YS84</accession>
<evidence type="ECO:0000256" key="1">
    <source>
        <dbReference type="ARBA" id="ARBA00022485"/>
    </source>
</evidence>
<evidence type="ECO:0000256" key="3">
    <source>
        <dbReference type="ARBA" id="ARBA00022679"/>
    </source>
</evidence>
<proteinExistence type="inferred from homology"/>
<feature type="active site" description="Nucleophile" evidence="6">
    <location>
        <position position="378"/>
    </location>
</feature>
<keyword evidence="4 6" id="KW-0949">S-adenosyl-L-methionine</keyword>
<keyword evidence="2 6" id="KW-0489">Methyltransferase</keyword>
<keyword evidence="5" id="KW-0411">Iron-sulfur</keyword>
<feature type="binding site" evidence="6">
    <location>
        <position position="352"/>
    </location>
    <ligand>
        <name>S-adenosyl-L-methionine</name>
        <dbReference type="ChEBI" id="CHEBI:59789"/>
    </ligand>
</feature>
<keyword evidence="1" id="KW-0479">Metal-binding</keyword>
<keyword evidence="8" id="KW-1185">Reference proteome</keyword>
<evidence type="ECO:0000256" key="5">
    <source>
        <dbReference type="ARBA" id="ARBA00023014"/>
    </source>
</evidence>
<dbReference type="PANTHER" id="PTHR11061:SF49">
    <property type="entry name" value="23S RRNA (URACIL(1939)-C(5))-METHYLTRANSFERASE RLMD"/>
    <property type="match status" value="1"/>
</dbReference>
<keyword evidence="1" id="KW-0004">4Fe-4S</keyword>
<keyword evidence="3 6" id="KW-0808">Transferase</keyword>
<dbReference type="Gene3D" id="2.40.50.140">
    <property type="entry name" value="Nucleic acid-binding proteins"/>
    <property type="match status" value="1"/>
</dbReference>
<dbReference type="SUPFAM" id="SSF53335">
    <property type="entry name" value="S-adenosyl-L-methionine-dependent methyltransferases"/>
    <property type="match status" value="1"/>
</dbReference>
<evidence type="ECO:0000256" key="2">
    <source>
        <dbReference type="ARBA" id="ARBA00022603"/>
    </source>
</evidence>
<evidence type="ECO:0000313" key="7">
    <source>
        <dbReference type="EMBL" id="QEO18079.1"/>
    </source>
</evidence>
<dbReference type="PANTHER" id="PTHR11061">
    <property type="entry name" value="RNA M5U METHYLTRANSFERASE"/>
    <property type="match status" value="1"/>
</dbReference>
<dbReference type="EMBL" id="CP043506">
    <property type="protein sequence ID" value="QEO18079.1"/>
    <property type="molecule type" value="Genomic_DNA"/>
</dbReference>
<dbReference type="GO" id="GO:0051539">
    <property type="term" value="F:4 iron, 4 sulfur cluster binding"/>
    <property type="evidence" value="ECO:0007669"/>
    <property type="project" value="UniProtKB-KW"/>
</dbReference>
<name>A0A5C1YS84_9PROT</name>
<dbReference type="KEGG" id="acek:FLP30_10320"/>
<reference evidence="7 8" key="1">
    <citation type="submission" date="2019-09" db="EMBL/GenBank/DDBJ databases">
        <title>Genome sequencing of strain KACC 21233.</title>
        <authorList>
            <person name="Heo J."/>
            <person name="Kim S.-J."/>
            <person name="Kim J.-S."/>
            <person name="Hong S.-B."/>
            <person name="Kwon S.-W."/>
        </authorList>
    </citation>
    <scope>NUCLEOTIDE SEQUENCE [LARGE SCALE GENOMIC DNA]</scope>
    <source>
        <strain evidence="7 8">KACC 21233</strain>
    </source>
</reference>
<feature type="binding site" evidence="6">
    <location>
        <position position="308"/>
    </location>
    <ligand>
        <name>S-adenosyl-L-methionine</name>
        <dbReference type="ChEBI" id="CHEBI:59789"/>
    </ligand>
</feature>
<dbReference type="GO" id="GO:0070041">
    <property type="term" value="F:rRNA (uridine-C5-)-methyltransferase activity"/>
    <property type="evidence" value="ECO:0007669"/>
    <property type="project" value="TreeGrafter"/>
</dbReference>
<dbReference type="PROSITE" id="PS51687">
    <property type="entry name" value="SAM_MT_RNA_M5U"/>
    <property type="match status" value="1"/>
</dbReference>
<evidence type="ECO:0000313" key="8">
    <source>
        <dbReference type="Proteomes" id="UP000324536"/>
    </source>
</evidence>